<gene>
    <name evidence="3" type="ORF">CLV43_109402</name>
</gene>
<sequence length="859" mass="94466">MQAFTLPDFYLPHPARLNPNLERTRDHSAAWARKMGMLDSPKPGGGVVWTEAALEKMDYALMCAYTHPDCDGDALDLITDWYVWVFFFDDHFLEQFKYSRDLKGAKAYLDHLELFMTAGDASPPEPTNPAEEGLRDLWRRTVPSMSDGWRRRFTTVTHNLMVESMWELGNIELGRVANPIEYVQMRRRVGGAPWSAGLVEYAVGAEVPDAVAALRPMQLLSDTFSDAVHLRNDLFSYQREVEEEGENSNAVLVFERFLGCSTQQAADLVNELLTSRLHQFENTALVEVPALLAEHGVPPHEQLGVAAYVKGLQDWQSGGHEWHAVSSRYMNEEAATGTSVLGGPSGFGTSANRMFSPAATGLRRRRQQFTHRPFEPVGHLPLPDFPMPYAVRTSPHIDESRRYAVGWARDMGMFDDGVWDERRFVGFDFAHCAAMIHADASRDQLNLTSDWLAWGTYGDDYFPLVFGAARNIPAAKLCNERLSLFMPLDGGATPDPTNPIERGLRDLWRRTAGPMAVGARQEFRKAVEDMTESWVWEVFNQAQHRVPDPVDYIEMRRRTFGSDMTMSLNRLAHWSSVPREIYQTSVVREMETAAQDYACFTNDLFSYQKEVEYEGEVHNIVLVVENFLEVDRITARDVVAKLMTARMEQFGQIVENDLPAMFEDLDLDEEVRAILTRHADGLKEWMSGILEWHRKCVRYVEAELKRTRASAVPDLGTSALRVRGASAPGVFGVGRPGLAVSGAGLPGALRPGAPAGGPPVGAVPSTPVGAVPSGPAVTTPSAPVGAVPSGPAVTTPSAPVGAVPSGPVVTGPSTDVPSSGGPVVATVSAPEGKRAIGVPTGLGTSAVRVRPQEPKVSAR</sequence>
<protein>
    <submittedName>
        <fullName evidence="3">Germacradienol/geosmin synthase</fullName>
    </submittedName>
</protein>
<reference evidence="3 4" key="1">
    <citation type="submission" date="2018-03" db="EMBL/GenBank/DDBJ databases">
        <title>Genomic Encyclopedia of Archaeal and Bacterial Type Strains, Phase II (KMG-II): from individual species to whole genera.</title>
        <authorList>
            <person name="Goeker M."/>
        </authorList>
    </citation>
    <scope>NUCLEOTIDE SEQUENCE [LARGE SCALE GENOMIC DNA]</scope>
    <source>
        <strain evidence="3 4">DSM 44720</strain>
    </source>
</reference>
<dbReference type="Gene3D" id="1.10.600.10">
    <property type="entry name" value="Farnesyl Diphosphate Synthase"/>
    <property type="match status" value="2"/>
</dbReference>
<dbReference type="SFLD" id="SFLDG01020">
    <property type="entry name" value="Terpene_Cyclase_Like_2"/>
    <property type="match status" value="2"/>
</dbReference>
<name>A0A2T0SXN4_9PSEU</name>
<dbReference type="SUPFAM" id="SSF48576">
    <property type="entry name" value="Terpenoid synthases"/>
    <property type="match status" value="2"/>
</dbReference>
<dbReference type="Proteomes" id="UP000239494">
    <property type="component" value="Unassembled WGS sequence"/>
</dbReference>
<dbReference type="Pfam" id="PF19086">
    <property type="entry name" value="Terpene_syn_C_2"/>
    <property type="match status" value="2"/>
</dbReference>
<dbReference type="PANTHER" id="PTHR35201:SF4">
    <property type="entry name" value="BETA-PINACENE SYNTHASE-RELATED"/>
    <property type="match status" value="1"/>
</dbReference>
<dbReference type="GO" id="GO:0010333">
    <property type="term" value="F:terpene synthase activity"/>
    <property type="evidence" value="ECO:0007669"/>
    <property type="project" value="InterPro"/>
</dbReference>
<keyword evidence="1" id="KW-0456">Lyase</keyword>
<accession>A0A2T0SXN4</accession>
<evidence type="ECO:0000256" key="2">
    <source>
        <dbReference type="SAM" id="MobiDB-lite"/>
    </source>
</evidence>
<dbReference type="PANTHER" id="PTHR35201">
    <property type="entry name" value="TERPENE SYNTHASE"/>
    <property type="match status" value="1"/>
</dbReference>
<dbReference type="SFLD" id="SFLDS00005">
    <property type="entry name" value="Isoprenoid_Synthase_Type_I"/>
    <property type="match status" value="2"/>
</dbReference>
<feature type="region of interest" description="Disordered" evidence="2">
    <location>
        <begin position="834"/>
        <end position="859"/>
    </location>
</feature>
<dbReference type="EMBL" id="PVTF01000009">
    <property type="protein sequence ID" value="PRY38181.1"/>
    <property type="molecule type" value="Genomic_DNA"/>
</dbReference>
<organism evidence="3 4">
    <name type="scientific">Umezawaea tangerina</name>
    <dbReference type="NCBI Taxonomy" id="84725"/>
    <lineage>
        <taxon>Bacteria</taxon>
        <taxon>Bacillati</taxon>
        <taxon>Actinomycetota</taxon>
        <taxon>Actinomycetes</taxon>
        <taxon>Pseudonocardiales</taxon>
        <taxon>Pseudonocardiaceae</taxon>
        <taxon>Umezawaea</taxon>
    </lineage>
</organism>
<evidence type="ECO:0000256" key="1">
    <source>
        <dbReference type="ARBA" id="ARBA00023239"/>
    </source>
</evidence>
<comment type="caution">
    <text evidence="3">The sequence shown here is derived from an EMBL/GenBank/DDBJ whole genome shotgun (WGS) entry which is preliminary data.</text>
</comment>
<evidence type="ECO:0000313" key="4">
    <source>
        <dbReference type="Proteomes" id="UP000239494"/>
    </source>
</evidence>
<keyword evidence="4" id="KW-1185">Reference proteome</keyword>
<proteinExistence type="predicted"/>
<dbReference type="InterPro" id="IPR034686">
    <property type="entry name" value="Terpene_cyclase-like_2"/>
</dbReference>
<dbReference type="AlphaFoldDB" id="A0A2T0SXN4"/>
<dbReference type="InterPro" id="IPR008949">
    <property type="entry name" value="Isoprenoid_synthase_dom_sf"/>
</dbReference>
<evidence type="ECO:0000313" key="3">
    <source>
        <dbReference type="EMBL" id="PRY38181.1"/>
    </source>
</evidence>